<dbReference type="GO" id="GO:0008239">
    <property type="term" value="F:dipeptidyl-peptidase activity"/>
    <property type="evidence" value="ECO:0007669"/>
    <property type="project" value="TreeGrafter"/>
</dbReference>
<dbReference type="FunFam" id="1.20.120.980:FF:000002">
    <property type="entry name" value="lysosomal Pro-X carboxypeptidase"/>
    <property type="match status" value="1"/>
</dbReference>
<comment type="catalytic activity">
    <reaction evidence="12">
        <text>Cleavage of a -Pro-|-Xaa bond to release a C-terminal amino acid.</text>
        <dbReference type="EC" id="3.4.16.2"/>
    </reaction>
</comment>
<dbReference type="Pfam" id="PF05577">
    <property type="entry name" value="Peptidase_S28"/>
    <property type="match status" value="1"/>
</dbReference>
<comment type="similarity">
    <text evidence="2">Belongs to the peptidase S28 family.</text>
</comment>
<keyword evidence="4 20" id="KW-0121">Carboxypeptidase</keyword>
<evidence type="ECO:0000256" key="5">
    <source>
        <dbReference type="ARBA" id="ARBA00022670"/>
    </source>
</evidence>
<dbReference type="Gene3D" id="1.20.120.980">
    <property type="entry name" value="Serine carboxypeptidase S28, SKS domain"/>
    <property type="match status" value="1"/>
</dbReference>
<dbReference type="InterPro" id="IPR008758">
    <property type="entry name" value="Peptidase_S28"/>
</dbReference>
<dbReference type="KEGG" id="hazt:108682974"/>
<dbReference type="OrthoDB" id="2130629at2759"/>
<protein>
    <recommendedName>
        <fullName evidence="15">Lysosomal Pro-X carboxypeptidase</fullName>
        <ecNumber evidence="14">3.4.16.2</ecNumber>
    </recommendedName>
    <alternativeName>
        <fullName evidence="17">Proline carboxypeptidase</fullName>
    </alternativeName>
    <alternativeName>
        <fullName evidence="16">Prolylcarboxypeptidase</fullName>
    </alternativeName>
</protein>
<keyword evidence="8" id="KW-0865">Zymogen</keyword>
<proteinExistence type="inferred from homology"/>
<dbReference type="GeneID" id="108682974"/>
<evidence type="ECO:0000256" key="11">
    <source>
        <dbReference type="ARBA" id="ARBA00023228"/>
    </source>
</evidence>
<dbReference type="InterPro" id="IPR042269">
    <property type="entry name" value="Ser_carbopepase_S28_SKS"/>
</dbReference>
<comment type="subunit">
    <text evidence="3">Homodimer.</text>
</comment>
<dbReference type="AlphaFoldDB" id="A0A8B7PP02"/>
<evidence type="ECO:0000256" key="13">
    <source>
        <dbReference type="ARBA" id="ARBA00059701"/>
    </source>
</evidence>
<evidence type="ECO:0000256" key="12">
    <source>
        <dbReference type="ARBA" id="ARBA00052013"/>
    </source>
</evidence>
<evidence type="ECO:0000256" key="1">
    <source>
        <dbReference type="ARBA" id="ARBA00004371"/>
    </source>
</evidence>
<evidence type="ECO:0000313" key="20">
    <source>
        <dbReference type="RefSeq" id="XP_018027730.1"/>
    </source>
</evidence>
<name>A0A8B7PP02_HYAAZ</name>
<dbReference type="GO" id="GO:0004185">
    <property type="term" value="F:serine-type carboxypeptidase activity"/>
    <property type="evidence" value="ECO:0007669"/>
    <property type="project" value="UniProtKB-EC"/>
</dbReference>
<evidence type="ECO:0000256" key="6">
    <source>
        <dbReference type="ARBA" id="ARBA00022729"/>
    </source>
</evidence>
<evidence type="ECO:0000256" key="16">
    <source>
        <dbReference type="ARBA" id="ARBA00076475"/>
    </source>
</evidence>
<keyword evidence="6 18" id="KW-0732">Signal</keyword>
<keyword evidence="5" id="KW-0645">Protease</keyword>
<keyword evidence="11" id="KW-0458">Lysosome</keyword>
<dbReference type="PROSITE" id="PS51257">
    <property type="entry name" value="PROKAR_LIPOPROTEIN"/>
    <property type="match status" value="1"/>
</dbReference>
<gene>
    <name evidence="20" type="primary">LOC108682974</name>
</gene>
<evidence type="ECO:0000256" key="4">
    <source>
        <dbReference type="ARBA" id="ARBA00022645"/>
    </source>
</evidence>
<keyword evidence="19" id="KW-1185">Reference proteome</keyword>
<dbReference type="Gene3D" id="3.40.50.1820">
    <property type="entry name" value="alpha/beta hydrolase"/>
    <property type="match status" value="1"/>
</dbReference>
<comment type="subcellular location">
    <subcellularLocation>
        <location evidence="1">Lysosome</location>
    </subcellularLocation>
</comment>
<dbReference type="InterPro" id="IPR029058">
    <property type="entry name" value="AB_hydrolase_fold"/>
</dbReference>
<organism evidence="19 20">
    <name type="scientific">Hyalella azteca</name>
    <name type="common">Amphipod</name>
    <dbReference type="NCBI Taxonomy" id="294128"/>
    <lineage>
        <taxon>Eukaryota</taxon>
        <taxon>Metazoa</taxon>
        <taxon>Ecdysozoa</taxon>
        <taxon>Arthropoda</taxon>
        <taxon>Crustacea</taxon>
        <taxon>Multicrustacea</taxon>
        <taxon>Malacostraca</taxon>
        <taxon>Eumalacostraca</taxon>
        <taxon>Peracarida</taxon>
        <taxon>Amphipoda</taxon>
        <taxon>Senticaudata</taxon>
        <taxon>Talitrida</taxon>
        <taxon>Talitroidea</taxon>
        <taxon>Hyalellidae</taxon>
        <taxon>Hyalella</taxon>
    </lineage>
</organism>
<comment type="function">
    <text evidence="13">Cleaves C-terminal amino acids linked to proline in peptides such as angiotensin II, III and des-Arg9-bradykinin. This cleavage occurs at acidic pH, but enzymatic activity is retained with some substrates at neutral pH.</text>
</comment>
<evidence type="ECO:0000256" key="10">
    <source>
        <dbReference type="ARBA" id="ARBA00023180"/>
    </source>
</evidence>
<dbReference type="OMA" id="QTCNQMV"/>
<accession>A0A8B7PP02</accession>
<evidence type="ECO:0000256" key="2">
    <source>
        <dbReference type="ARBA" id="ARBA00011079"/>
    </source>
</evidence>
<keyword evidence="7" id="KW-0378">Hydrolase</keyword>
<dbReference type="Proteomes" id="UP000694843">
    <property type="component" value="Unplaced"/>
</dbReference>
<sequence length="487" mass="54734">MRKPIIFLLLVLGSSCVVSLLSAGFDPKPKAFPGASKGITFEVHNYEQKLDHFSYGVQQLTFMQKYLVNIDHWNRTGGPIFFYAGNEGSIELFALNTGFMFEIAPEFGAMVLFAEHRYYGSSIPFGKNGYVHKQYYQYQSSMQALADYVELLAHVRQTYEGAEKSPVIVFGGSYGGMLAAWMRIKYPHVVQGAIAASAPVAQFTGLTPCEKFGQVVTHTFALQGQECVQTIRKSWDAINKMAATAEGRAWLSDAWRLCKPLNSTDDAKNLKSYLSDVWTNLAMADYPYMANFLAPLPAYPVMAVCQPMKFLKDEPKEILLEIFEGLSVYFNYSTTATCLSYESSMPSSLDDNGWFLQSCTEMVMPMCYDGKNDFFEPQAWNLTEFSETCVKKWDVRPEPYKMEQMYGGRNLKYASNIVFSNGLLDPWSSGGVLEDVNESVVSVIIPEGAHHLDLRSSERADPKSVIQARDVHKANILKWISEYSNSV</sequence>
<evidence type="ECO:0000256" key="9">
    <source>
        <dbReference type="ARBA" id="ARBA00023157"/>
    </source>
</evidence>
<evidence type="ECO:0000256" key="17">
    <source>
        <dbReference type="ARBA" id="ARBA00076608"/>
    </source>
</evidence>
<dbReference type="GO" id="GO:0005764">
    <property type="term" value="C:lysosome"/>
    <property type="evidence" value="ECO:0007669"/>
    <property type="project" value="UniProtKB-SubCell"/>
</dbReference>
<keyword evidence="9" id="KW-1015">Disulfide bond</keyword>
<dbReference type="PANTHER" id="PTHR11010:SF38">
    <property type="entry name" value="LYSOSOMAL PRO-X CARBOXYPEPTIDASE"/>
    <property type="match status" value="1"/>
</dbReference>
<evidence type="ECO:0000256" key="8">
    <source>
        <dbReference type="ARBA" id="ARBA00023145"/>
    </source>
</evidence>
<feature type="chain" id="PRO_5034054660" description="Lysosomal Pro-X carboxypeptidase" evidence="18">
    <location>
        <begin position="20"/>
        <end position="487"/>
    </location>
</feature>
<evidence type="ECO:0000256" key="14">
    <source>
        <dbReference type="ARBA" id="ARBA00066456"/>
    </source>
</evidence>
<reference evidence="20" key="1">
    <citation type="submission" date="2025-08" db="UniProtKB">
        <authorList>
            <consortium name="RefSeq"/>
        </authorList>
    </citation>
    <scope>IDENTIFICATION</scope>
    <source>
        <tissue evidence="20">Whole organism</tissue>
    </source>
</reference>
<evidence type="ECO:0000256" key="15">
    <source>
        <dbReference type="ARBA" id="ARBA00073691"/>
    </source>
</evidence>
<dbReference type="GO" id="GO:0006508">
    <property type="term" value="P:proteolysis"/>
    <property type="evidence" value="ECO:0007669"/>
    <property type="project" value="UniProtKB-KW"/>
</dbReference>
<evidence type="ECO:0000256" key="18">
    <source>
        <dbReference type="SAM" id="SignalP"/>
    </source>
</evidence>
<evidence type="ECO:0000256" key="3">
    <source>
        <dbReference type="ARBA" id="ARBA00011738"/>
    </source>
</evidence>
<dbReference type="RefSeq" id="XP_018027730.1">
    <property type="nucleotide sequence ID" value="XM_018172241.2"/>
</dbReference>
<evidence type="ECO:0000256" key="7">
    <source>
        <dbReference type="ARBA" id="ARBA00022801"/>
    </source>
</evidence>
<dbReference type="SUPFAM" id="SSF53474">
    <property type="entry name" value="alpha/beta-Hydrolases"/>
    <property type="match status" value="1"/>
</dbReference>
<dbReference type="EC" id="3.4.16.2" evidence="14"/>
<evidence type="ECO:0000313" key="19">
    <source>
        <dbReference type="Proteomes" id="UP000694843"/>
    </source>
</evidence>
<keyword evidence="10" id="KW-0325">Glycoprotein</keyword>
<feature type="signal peptide" evidence="18">
    <location>
        <begin position="1"/>
        <end position="19"/>
    </location>
</feature>
<dbReference type="PANTHER" id="PTHR11010">
    <property type="entry name" value="PROTEASE S28 PRO-X CARBOXYPEPTIDASE-RELATED"/>
    <property type="match status" value="1"/>
</dbReference>